<dbReference type="EMBL" id="JBIAXI010000010">
    <property type="protein sequence ID" value="MFF4774741.1"/>
    <property type="molecule type" value="Genomic_DNA"/>
</dbReference>
<reference evidence="4 5" key="1">
    <citation type="submission" date="2024-10" db="EMBL/GenBank/DDBJ databases">
        <title>The Natural Products Discovery Center: Release of the First 8490 Sequenced Strains for Exploring Actinobacteria Biosynthetic Diversity.</title>
        <authorList>
            <person name="Kalkreuter E."/>
            <person name="Kautsar S.A."/>
            <person name="Yang D."/>
            <person name="Bader C.D."/>
            <person name="Teijaro C.N."/>
            <person name="Fluegel L."/>
            <person name="Davis C.M."/>
            <person name="Simpson J.R."/>
            <person name="Lauterbach L."/>
            <person name="Steele A.D."/>
            <person name="Gui C."/>
            <person name="Meng S."/>
            <person name="Li G."/>
            <person name="Viehrig K."/>
            <person name="Ye F."/>
            <person name="Su P."/>
            <person name="Kiefer A.F."/>
            <person name="Nichols A."/>
            <person name="Cepeda A.J."/>
            <person name="Yan W."/>
            <person name="Fan B."/>
            <person name="Jiang Y."/>
            <person name="Adhikari A."/>
            <person name="Zheng C.-J."/>
            <person name="Schuster L."/>
            <person name="Cowan T.M."/>
            <person name="Smanski M.J."/>
            <person name="Chevrette M.G."/>
            <person name="De Carvalho L.P.S."/>
            <person name="Shen B."/>
        </authorList>
    </citation>
    <scope>NUCLEOTIDE SEQUENCE [LARGE SCALE GENOMIC DNA]</scope>
    <source>
        <strain evidence="4 5">NPDC001281</strain>
    </source>
</reference>
<accession>A0ABW6V722</accession>
<dbReference type="InterPro" id="IPR052916">
    <property type="entry name" value="Type-I_RE_MTase_Subunit"/>
</dbReference>
<dbReference type="GO" id="GO:0032259">
    <property type="term" value="P:methylation"/>
    <property type="evidence" value="ECO:0007669"/>
    <property type="project" value="UniProtKB-KW"/>
</dbReference>
<comment type="caution">
    <text evidence="4">The sequence shown here is derived from an EMBL/GenBank/DDBJ whole genome shotgun (WGS) entry which is preliminary data.</text>
</comment>
<dbReference type="InterPro" id="IPR002052">
    <property type="entry name" value="DNA_methylase_N6_adenine_CS"/>
</dbReference>
<evidence type="ECO:0000259" key="3">
    <source>
        <dbReference type="Pfam" id="PF02384"/>
    </source>
</evidence>
<feature type="region of interest" description="Disordered" evidence="2">
    <location>
        <begin position="514"/>
        <end position="537"/>
    </location>
</feature>
<dbReference type="PROSITE" id="PS00092">
    <property type="entry name" value="N6_MTASE"/>
    <property type="match status" value="1"/>
</dbReference>
<dbReference type="PANTHER" id="PTHR42998">
    <property type="entry name" value="TYPE I RESTRICTION ENZYME HINDVIIP M PROTEIN-RELATED"/>
    <property type="match status" value="1"/>
</dbReference>
<evidence type="ECO:0000256" key="2">
    <source>
        <dbReference type="SAM" id="MobiDB-lite"/>
    </source>
</evidence>
<dbReference type="PRINTS" id="PR00507">
    <property type="entry name" value="N12N6MTFRASE"/>
</dbReference>
<protein>
    <submittedName>
        <fullName evidence="4">N-6 DNA methylase</fullName>
    </submittedName>
</protein>
<dbReference type="Proteomes" id="UP001602119">
    <property type="component" value="Unassembled WGS sequence"/>
</dbReference>
<evidence type="ECO:0000256" key="1">
    <source>
        <dbReference type="ARBA" id="ARBA00022747"/>
    </source>
</evidence>
<sequence length="794" mass="83019">MSHDATVNAGDIARLADVGRAAVSNWRRRYEDFPQPVGGTASSPLFSLPEIEEWLRRNGKSFEVSLGDRVWQGLRAAVDDLRLGELSGFAGAFLLYVHRDPDGWRRLAAAPDLVERLPREVAAATADLPVRPGTGLEDAQLIRWIADLSALHGPATAFEFVCERYVEAHTRRLAVTRGEVASLMGRLARQACPEGGTILDPAVGVGTLLLAISDTAVLDGAPPGAPPVCMLGQEINETSALLASLRLLLRDANARIVAGDSLRHDGFEGERADVVLCDPPFNERAWGHEELIGDPRWDYGVPPRGEPELAWVQHCLAHVRPGGLVAILMPAAAAARRSGRRIRANLLRAGALRAVIGLSAAGPDLWLLRRPEAGAPSPASILLADASDDLSIVESAWRTYLADAGYDGTSLTARERSADTDAAGLSTPEAPRSGLSAGSVAEGQTSGGAVGSSGAADAVGQRSASPGAEGQTSGGAVRSSDTADARGQWLAGSGAEGQAYGGADAFEAAGAGRGRSAGWIGEGRTHGGIDAGDPSTMDGQARQAEAVASVGELPRSARTVRIIELLDDEVDVSPARHVSLRGDAQRYPGAGRRLRDLAEVLAEVAGALPDLEVLSGRSVLPTTAITDLAKAGMVSVRHSVLKTAEMGDLSVLMADDLARGGAPSGRTGNEPGLVTVAAGDVVASTTTARVIDQPGAVLGPQLSLYRVDRSRLDADFLAGFLRYAAARAHPGASRVDVRRARVPRLSLAEQRAYGAAFRRLAELEDAIRDVAEAGEALIQLGLEGLVDGRLRPRA</sequence>
<dbReference type="PANTHER" id="PTHR42998:SF1">
    <property type="entry name" value="TYPE I RESTRICTION ENZYME HINDI METHYLASE SUBUNIT"/>
    <property type="match status" value="1"/>
</dbReference>
<dbReference type="InterPro" id="IPR029063">
    <property type="entry name" value="SAM-dependent_MTases_sf"/>
</dbReference>
<feature type="region of interest" description="Disordered" evidence="2">
    <location>
        <begin position="412"/>
        <end position="486"/>
    </location>
</feature>
<dbReference type="GO" id="GO:0008168">
    <property type="term" value="F:methyltransferase activity"/>
    <property type="evidence" value="ECO:0007669"/>
    <property type="project" value="UniProtKB-KW"/>
</dbReference>
<keyword evidence="1" id="KW-0680">Restriction system</keyword>
<dbReference type="RefSeq" id="WP_387343043.1">
    <property type="nucleotide sequence ID" value="NZ_JBIAXI010000010.1"/>
</dbReference>
<name>A0ABW6V722_MICFU</name>
<dbReference type="InterPro" id="IPR003356">
    <property type="entry name" value="DNA_methylase_A-5"/>
</dbReference>
<dbReference type="SUPFAM" id="SSF53335">
    <property type="entry name" value="S-adenosyl-L-methionine-dependent methyltransferases"/>
    <property type="match status" value="1"/>
</dbReference>
<organism evidence="4 5">
    <name type="scientific">Microtetraspora fusca</name>
    <dbReference type="NCBI Taxonomy" id="1997"/>
    <lineage>
        <taxon>Bacteria</taxon>
        <taxon>Bacillati</taxon>
        <taxon>Actinomycetota</taxon>
        <taxon>Actinomycetes</taxon>
        <taxon>Streptosporangiales</taxon>
        <taxon>Streptosporangiaceae</taxon>
        <taxon>Microtetraspora</taxon>
    </lineage>
</organism>
<gene>
    <name evidence="4" type="ORF">ACFY05_17980</name>
</gene>
<keyword evidence="4" id="KW-0489">Methyltransferase</keyword>
<keyword evidence="5" id="KW-1185">Reference proteome</keyword>
<feature type="domain" description="DNA methylase adenine-specific" evidence="3">
    <location>
        <begin position="159"/>
        <end position="359"/>
    </location>
</feature>
<keyword evidence="4" id="KW-0808">Transferase</keyword>
<dbReference type="Pfam" id="PF02384">
    <property type="entry name" value="N6_Mtase"/>
    <property type="match status" value="1"/>
</dbReference>
<evidence type="ECO:0000313" key="5">
    <source>
        <dbReference type="Proteomes" id="UP001602119"/>
    </source>
</evidence>
<proteinExistence type="predicted"/>
<dbReference type="Gene3D" id="3.40.50.150">
    <property type="entry name" value="Vaccinia Virus protein VP39"/>
    <property type="match status" value="1"/>
</dbReference>
<evidence type="ECO:0000313" key="4">
    <source>
        <dbReference type="EMBL" id="MFF4774741.1"/>
    </source>
</evidence>